<accession>A0A4R2HD48</accession>
<keyword evidence="1" id="KW-0175">Coiled coil</keyword>
<sequence length="284" mass="31973">MLYLMASNFADRLLGYISEAEFFASAGLDEIFIAATIWRGIYFMGIGSTIFLFQNRVTILQQAAEMQQAASNAEVQKSKLALELANARNAYLQAQINPHFMLSSLSYIYDHTRKSAPTVAQTVHYLSKLLRYALSSERGPEKINISEEIEQVENLLKITRIKKHNSYVQFNCEPGCNKVQIIPFVLLSLVENMLKHGDLSNPAIPGSISVFRQEENLIIETKNLKSDGINDTGLHTGLLNIQQRLAHVYGNLASISYFSEGQFFRTTVRIPFESYLPLQIPSSI</sequence>
<feature type="coiled-coil region" evidence="1">
    <location>
        <begin position="63"/>
        <end position="90"/>
    </location>
</feature>
<reference evidence="4 5" key="1">
    <citation type="submission" date="2019-03" db="EMBL/GenBank/DDBJ databases">
        <title>Genomic Encyclopedia of Type Strains, Phase IV (KMG-IV): sequencing the most valuable type-strain genomes for metagenomic binning, comparative biology and taxonomic classification.</title>
        <authorList>
            <person name="Goeker M."/>
        </authorList>
    </citation>
    <scope>NUCLEOTIDE SEQUENCE [LARGE SCALE GENOMIC DNA]</scope>
    <source>
        <strain evidence="4 5">DSM 103236</strain>
    </source>
</reference>
<dbReference type="PANTHER" id="PTHR34220">
    <property type="entry name" value="SENSOR HISTIDINE KINASE YPDA"/>
    <property type="match status" value="1"/>
</dbReference>
<evidence type="ECO:0000259" key="3">
    <source>
        <dbReference type="Pfam" id="PF06580"/>
    </source>
</evidence>
<dbReference type="InterPro" id="IPR010559">
    <property type="entry name" value="Sig_transdc_His_kin_internal"/>
</dbReference>
<keyword evidence="2" id="KW-1133">Transmembrane helix</keyword>
<keyword evidence="2" id="KW-0472">Membrane</keyword>
<keyword evidence="4" id="KW-0418">Kinase</keyword>
<dbReference type="InterPro" id="IPR050640">
    <property type="entry name" value="Bact_2-comp_sensor_kinase"/>
</dbReference>
<evidence type="ECO:0000256" key="1">
    <source>
        <dbReference type="SAM" id="Coils"/>
    </source>
</evidence>
<name>A0A4R2HD48_9SPHI</name>
<evidence type="ECO:0000313" key="5">
    <source>
        <dbReference type="Proteomes" id="UP000295684"/>
    </source>
</evidence>
<dbReference type="Gene3D" id="3.30.565.10">
    <property type="entry name" value="Histidine kinase-like ATPase, C-terminal domain"/>
    <property type="match status" value="1"/>
</dbReference>
<protein>
    <submittedName>
        <fullName evidence="4">Histidine kinase</fullName>
    </submittedName>
</protein>
<dbReference type="InterPro" id="IPR036890">
    <property type="entry name" value="HATPase_C_sf"/>
</dbReference>
<gene>
    <name evidence="4" type="ORF">EV200_104291</name>
</gene>
<dbReference type="EMBL" id="SLWO01000004">
    <property type="protein sequence ID" value="TCO25254.1"/>
    <property type="molecule type" value="Genomic_DNA"/>
</dbReference>
<evidence type="ECO:0000313" key="4">
    <source>
        <dbReference type="EMBL" id="TCO25254.1"/>
    </source>
</evidence>
<feature type="transmembrane region" description="Helical" evidence="2">
    <location>
        <begin position="31"/>
        <end position="53"/>
    </location>
</feature>
<keyword evidence="4" id="KW-0808">Transferase</keyword>
<dbReference type="GO" id="GO:0016020">
    <property type="term" value="C:membrane"/>
    <property type="evidence" value="ECO:0007669"/>
    <property type="project" value="InterPro"/>
</dbReference>
<dbReference type="AlphaFoldDB" id="A0A4R2HD48"/>
<keyword evidence="2" id="KW-0812">Transmembrane</keyword>
<feature type="domain" description="Signal transduction histidine kinase internal region" evidence="3">
    <location>
        <begin position="90"/>
        <end position="164"/>
    </location>
</feature>
<organism evidence="4 5">
    <name type="scientific">Pedobacter psychrotolerans</name>
    <dbReference type="NCBI Taxonomy" id="1843235"/>
    <lineage>
        <taxon>Bacteria</taxon>
        <taxon>Pseudomonadati</taxon>
        <taxon>Bacteroidota</taxon>
        <taxon>Sphingobacteriia</taxon>
        <taxon>Sphingobacteriales</taxon>
        <taxon>Sphingobacteriaceae</taxon>
        <taxon>Pedobacter</taxon>
    </lineage>
</organism>
<dbReference type="Proteomes" id="UP000295684">
    <property type="component" value="Unassembled WGS sequence"/>
</dbReference>
<dbReference type="Pfam" id="PF06580">
    <property type="entry name" value="His_kinase"/>
    <property type="match status" value="1"/>
</dbReference>
<evidence type="ECO:0000256" key="2">
    <source>
        <dbReference type="SAM" id="Phobius"/>
    </source>
</evidence>
<dbReference type="PANTHER" id="PTHR34220:SF7">
    <property type="entry name" value="SENSOR HISTIDINE KINASE YPDA"/>
    <property type="match status" value="1"/>
</dbReference>
<dbReference type="OrthoDB" id="9792992at2"/>
<comment type="caution">
    <text evidence="4">The sequence shown here is derived from an EMBL/GenBank/DDBJ whole genome shotgun (WGS) entry which is preliminary data.</text>
</comment>
<dbReference type="GO" id="GO:0000155">
    <property type="term" value="F:phosphorelay sensor kinase activity"/>
    <property type="evidence" value="ECO:0007669"/>
    <property type="project" value="InterPro"/>
</dbReference>
<proteinExistence type="predicted"/>